<comment type="cofactor">
    <cofactor evidence="7">
        <name>Mg(2+)</name>
        <dbReference type="ChEBI" id="CHEBI:18420"/>
    </cofactor>
</comment>
<dbReference type="EC" id="2.4.2.10" evidence="2 7"/>
<dbReference type="CDD" id="cd06223">
    <property type="entry name" value="PRTases_typeI"/>
    <property type="match status" value="1"/>
</dbReference>
<dbReference type="GO" id="GO:0044205">
    <property type="term" value="P:'de novo' UMP biosynthetic process"/>
    <property type="evidence" value="ECO:0007669"/>
    <property type="project" value="UniProtKB-UniRule"/>
</dbReference>
<dbReference type="Proteomes" id="UP000218288">
    <property type="component" value="Chromosome"/>
</dbReference>
<dbReference type="UniPathway" id="UPA00070">
    <property type="reaction ID" value="UER00119"/>
</dbReference>
<comment type="caution">
    <text evidence="7">Lacks conserved residue(s) required for the propagation of feature annotation.</text>
</comment>
<dbReference type="PANTHER" id="PTHR19278">
    <property type="entry name" value="OROTATE PHOSPHORIBOSYLTRANSFERASE"/>
    <property type="match status" value="1"/>
</dbReference>
<dbReference type="HAMAP" id="MF_01208">
    <property type="entry name" value="PyrE"/>
    <property type="match status" value="1"/>
</dbReference>
<evidence type="ECO:0000256" key="6">
    <source>
        <dbReference type="ARBA" id="ARBA00022975"/>
    </source>
</evidence>
<comment type="function">
    <text evidence="7">Catalyzes the transfer of a ribosyl phosphate group from 5-phosphoribose 1-diphosphate to orotate, leading to the formation of orotidine monophosphate (OMP).</text>
</comment>
<keyword evidence="6 7" id="KW-0665">Pyrimidine biosynthesis</keyword>
<dbReference type="EMBL" id="AP014809">
    <property type="protein sequence ID" value="BAU92125.1"/>
    <property type="molecule type" value="Genomic_DNA"/>
</dbReference>
<feature type="binding site" evidence="7">
    <location>
        <position position="121"/>
    </location>
    <ligand>
        <name>orotate</name>
        <dbReference type="ChEBI" id="CHEBI:30839"/>
    </ligand>
</feature>
<feature type="domain" description="Phosphoribosyltransferase" evidence="8">
    <location>
        <begin position="46"/>
        <end position="156"/>
    </location>
</feature>
<dbReference type="InterPro" id="IPR000836">
    <property type="entry name" value="PRTase_dom"/>
</dbReference>
<dbReference type="SUPFAM" id="SSF53271">
    <property type="entry name" value="PRTase-like"/>
    <property type="match status" value="1"/>
</dbReference>
<dbReference type="PANTHER" id="PTHR19278:SF9">
    <property type="entry name" value="URIDINE 5'-MONOPHOSPHATE SYNTHASE"/>
    <property type="match status" value="1"/>
</dbReference>
<feature type="binding site" description="in other chain" evidence="7">
    <location>
        <begin position="117"/>
        <end position="125"/>
    </location>
    <ligand>
        <name>5-phospho-alpha-D-ribose 1-diphosphate</name>
        <dbReference type="ChEBI" id="CHEBI:58017"/>
        <note>ligand shared between dimeric partners</note>
    </ligand>
</feature>
<dbReference type="InterPro" id="IPR023031">
    <property type="entry name" value="OPRT"/>
</dbReference>
<comment type="catalytic activity">
    <reaction evidence="7">
        <text>orotidine 5'-phosphate + diphosphate = orotate + 5-phospho-alpha-D-ribose 1-diphosphate</text>
        <dbReference type="Rhea" id="RHEA:10380"/>
        <dbReference type="ChEBI" id="CHEBI:30839"/>
        <dbReference type="ChEBI" id="CHEBI:33019"/>
        <dbReference type="ChEBI" id="CHEBI:57538"/>
        <dbReference type="ChEBI" id="CHEBI:58017"/>
        <dbReference type="EC" id="2.4.2.10"/>
    </reaction>
</comment>
<sequence length="196" mass="20631">MTPEDVLEEFRSAGALLQGHFILSSGLRSPTFLQKMTIFSDPARTERLCRALAEVITKQFGRIDIVVSPAIGGIIPGYETARHLGAKAIFVERDPGGPFTLRRGFSIPAGARAVIVEDIVTTGLSARECLASLKDEAGEVVGAACLIDRSGGRGEIGLPLVSLVTLDIPTYAPDALPPELAALPAVKPGSRAISMP</sequence>
<evidence type="ECO:0000256" key="2">
    <source>
        <dbReference type="ARBA" id="ARBA00011971"/>
    </source>
</evidence>
<dbReference type="OrthoDB" id="9783570at2"/>
<feature type="binding site" evidence="7">
    <location>
        <position position="149"/>
    </location>
    <ligand>
        <name>orotate</name>
        <dbReference type="ChEBI" id="CHEBI:30839"/>
    </ligand>
</feature>
<gene>
    <name evidence="7" type="primary">pyrE</name>
    <name evidence="9" type="ORF">MPPM_3520</name>
</gene>
<dbReference type="AlphaFoldDB" id="A0A160PHC5"/>
<name>A0A160PHC5_9HYPH</name>
<comment type="similarity">
    <text evidence="7">Belongs to the purine/pyrimidine phosphoribosyltransferase family. PyrE subfamily.</text>
</comment>
<dbReference type="NCBIfam" id="TIGR01367">
    <property type="entry name" value="pyrE_Therm"/>
    <property type="match status" value="1"/>
</dbReference>
<evidence type="ECO:0000256" key="1">
    <source>
        <dbReference type="ARBA" id="ARBA00004889"/>
    </source>
</evidence>
<evidence type="ECO:0000313" key="9">
    <source>
        <dbReference type="EMBL" id="BAU92125.1"/>
    </source>
</evidence>
<dbReference type="Gene3D" id="3.40.50.2020">
    <property type="match status" value="1"/>
</dbReference>
<dbReference type="RefSeq" id="WP_096486130.1">
    <property type="nucleotide sequence ID" value="NZ_AP014809.1"/>
</dbReference>
<reference evidence="9 10" key="1">
    <citation type="journal article" date="2016" name="Genome Announc.">
        <title>Complete Genome Sequence of Methylobacterium populi P-1M, Isolated from Pink-Pigmented Household Biofilm.</title>
        <authorList>
            <person name="Morohoshi T."/>
            <person name="Ikeda T."/>
        </authorList>
    </citation>
    <scope>NUCLEOTIDE SEQUENCE [LARGE SCALE GENOMIC DNA]</scope>
    <source>
        <strain evidence="9 10">P-1M</strain>
    </source>
</reference>
<accession>A0A160PHC5</accession>
<dbReference type="GO" id="GO:0019856">
    <property type="term" value="P:pyrimidine nucleobase biosynthetic process"/>
    <property type="evidence" value="ECO:0007669"/>
    <property type="project" value="InterPro"/>
</dbReference>
<comment type="pathway">
    <text evidence="1 7">Pyrimidine metabolism; UMP biosynthesis via de novo pathway; UMP from orotate: step 1/2.</text>
</comment>
<keyword evidence="3 7" id="KW-0328">Glycosyltransferase</keyword>
<evidence type="ECO:0000256" key="5">
    <source>
        <dbReference type="ARBA" id="ARBA00022842"/>
    </source>
</evidence>
<proteinExistence type="inferred from homology"/>
<dbReference type="InterPro" id="IPR006273">
    <property type="entry name" value="Orotate_PRibTrfase_bac"/>
</dbReference>
<protein>
    <recommendedName>
        <fullName evidence="2 7">Orotate phosphoribosyltransferase</fullName>
        <shortName evidence="7">OPRT</shortName>
        <shortName evidence="7">OPRTase</shortName>
        <ecNumber evidence="2 7">2.4.2.10</ecNumber>
    </recommendedName>
</protein>
<evidence type="ECO:0000256" key="3">
    <source>
        <dbReference type="ARBA" id="ARBA00022676"/>
    </source>
</evidence>
<evidence type="ECO:0000256" key="7">
    <source>
        <dbReference type="HAMAP-Rule" id="MF_01208"/>
    </source>
</evidence>
<keyword evidence="4 7" id="KW-0808">Transferase</keyword>
<comment type="subunit">
    <text evidence="7">Homodimer.</text>
</comment>
<organism evidence="9 10">
    <name type="scientific">Methylorubrum populi</name>
    <dbReference type="NCBI Taxonomy" id="223967"/>
    <lineage>
        <taxon>Bacteria</taxon>
        <taxon>Pseudomonadati</taxon>
        <taxon>Pseudomonadota</taxon>
        <taxon>Alphaproteobacteria</taxon>
        <taxon>Hyphomicrobiales</taxon>
        <taxon>Methylobacteriaceae</taxon>
        <taxon>Methylorubrum</taxon>
    </lineage>
</organism>
<dbReference type="GO" id="GO:0004588">
    <property type="term" value="F:orotate phosphoribosyltransferase activity"/>
    <property type="evidence" value="ECO:0007669"/>
    <property type="project" value="UniProtKB-UniRule"/>
</dbReference>
<keyword evidence="5 7" id="KW-0460">Magnesium</keyword>
<dbReference type="GO" id="GO:0000287">
    <property type="term" value="F:magnesium ion binding"/>
    <property type="evidence" value="ECO:0007669"/>
    <property type="project" value="UniProtKB-UniRule"/>
</dbReference>
<dbReference type="InterPro" id="IPR029057">
    <property type="entry name" value="PRTase-like"/>
</dbReference>
<dbReference type="Pfam" id="PF00156">
    <property type="entry name" value="Pribosyltran"/>
    <property type="match status" value="1"/>
</dbReference>
<evidence type="ECO:0000259" key="8">
    <source>
        <dbReference type="Pfam" id="PF00156"/>
    </source>
</evidence>
<evidence type="ECO:0000313" key="10">
    <source>
        <dbReference type="Proteomes" id="UP000218288"/>
    </source>
</evidence>
<evidence type="ECO:0000256" key="4">
    <source>
        <dbReference type="ARBA" id="ARBA00022679"/>
    </source>
</evidence>